<gene>
    <name evidence="1" type="ORF">BD311DRAFT_663651</name>
</gene>
<dbReference type="EMBL" id="ML143423">
    <property type="protein sequence ID" value="TBU28227.1"/>
    <property type="molecule type" value="Genomic_DNA"/>
</dbReference>
<feature type="non-terminal residue" evidence="1">
    <location>
        <position position="1"/>
    </location>
</feature>
<evidence type="ECO:0000313" key="1">
    <source>
        <dbReference type="EMBL" id="TBU28227.1"/>
    </source>
</evidence>
<protein>
    <submittedName>
        <fullName evidence="1">Uncharacterized protein</fullName>
    </submittedName>
</protein>
<proteinExistence type="predicted"/>
<sequence length="133" mass="15532">NLRQHKRLFSLLRPVHMSGDETDGDTKAHPPTFRIVESRWQSLALKTFLRSLDALYRQRWSEGRTVGNRATPGNPPRIRVARPDGRMEDTIAPIGLWRNCYDQKWLNFLRLHVRASLRIIDADYVFSLPSMHP</sequence>
<dbReference type="AlphaFoldDB" id="A0A4Q9MMB7"/>
<dbReference type="OrthoDB" id="2794493at2759"/>
<accession>A0A4Q9MMB7</accession>
<name>A0A4Q9MMB7_9APHY</name>
<dbReference type="Proteomes" id="UP000292957">
    <property type="component" value="Unassembled WGS sequence"/>
</dbReference>
<reference evidence="1" key="1">
    <citation type="submission" date="2019-01" db="EMBL/GenBank/DDBJ databases">
        <title>Draft genome sequences of three monokaryotic isolates of the white-rot basidiomycete fungus Dichomitus squalens.</title>
        <authorList>
            <consortium name="DOE Joint Genome Institute"/>
            <person name="Lopez S.C."/>
            <person name="Andreopoulos B."/>
            <person name="Pangilinan J."/>
            <person name="Lipzen A."/>
            <person name="Riley R."/>
            <person name="Ahrendt S."/>
            <person name="Ng V."/>
            <person name="Barry K."/>
            <person name="Daum C."/>
            <person name="Grigoriev I.V."/>
            <person name="Hilden K.S."/>
            <person name="Makela M.R."/>
            <person name="de Vries R.P."/>
        </authorList>
    </citation>
    <scope>NUCLEOTIDE SEQUENCE [LARGE SCALE GENOMIC DNA]</scope>
    <source>
        <strain evidence="1">OM18370.1</strain>
    </source>
</reference>
<organism evidence="1">
    <name type="scientific">Dichomitus squalens</name>
    <dbReference type="NCBI Taxonomy" id="114155"/>
    <lineage>
        <taxon>Eukaryota</taxon>
        <taxon>Fungi</taxon>
        <taxon>Dikarya</taxon>
        <taxon>Basidiomycota</taxon>
        <taxon>Agaricomycotina</taxon>
        <taxon>Agaricomycetes</taxon>
        <taxon>Polyporales</taxon>
        <taxon>Polyporaceae</taxon>
        <taxon>Dichomitus</taxon>
    </lineage>
</organism>